<dbReference type="EMBL" id="CP012949">
    <property type="protein sequence ID" value="ANB05618.1"/>
    <property type="molecule type" value="Genomic_DNA"/>
</dbReference>
<evidence type="ECO:0000256" key="1">
    <source>
        <dbReference type="SAM" id="MobiDB-lite"/>
    </source>
</evidence>
<keyword evidence="4" id="KW-1185">Reference proteome</keyword>
<dbReference type="SUPFAM" id="SSF52091">
    <property type="entry name" value="SpoIIaa-like"/>
    <property type="match status" value="1"/>
</dbReference>
<reference evidence="3 4" key="2">
    <citation type="journal article" date="2016" name="Genome Announc.">
        <title>Complete Genome Sequence of Streptomyces ambofaciens DSM 40697, a Paradigm for Genome Plasticity Studies.</title>
        <authorList>
            <person name="Thibessard A."/>
            <person name="Leblond P."/>
        </authorList>
    </citation>
    <scope>NUCLEOTIDE SEQUENCE [LARGE SCALE GENOMIC DNA]</scope>
    <source>
        <strain evidence="3 4">DSM 40697</strain>
    </source>
</reference>
<dbReference type="RefSeq" id="WP_063481704.1">
    <property type="nucleotide sequence ID" value="NZ_CP012949.1"/>
</dbReference>
<evidence type="ECO:0000313" key="3">
    <source>
        <dbReference type="EMBL" id="ANB05618.1"/>
    </source>
</evidence>
<dbReference type="CDD" id="cd07043">
    <property type="entry name" value="STAS_anti-anti-sigma_factors"/>
    <property type="match status" value="1"/>
</dbReference>
<dbReference type="Pfam" id="PF13466">
    <property type="entry name" value="STAS_2"/>
    <property type="match status" value="1"/>
</dbReference>
<proteinExistence type="predicted"/>
<dbReference type="Proteomes" id="UP000076720">
    <property type="component" value="Chromosome"/>
</dbReference>
<dbReference type="PROSITE" id="PS50801">
    <property type="entry name" value="STAS"/>
    <property type="match status" value="1"/>
</dbReference>
<dbReference type="InterPro" id="IPR036513">
    <property type="entry name" value="STAS_dom_sf"/>
</dbReference>
<accession>A0ABN4P669</accession>
<protein>
    <recommendedName>
        <fullName evidence="2">STAS domain-containing protein</fullName>
    </recommendedName>
</protein>
<name>A0ABN4P669_STRAM</name>
<organism evidence="3 4">
    <name type="scientific">Streptomyces ambofaciens</name>
    <dbReference type="NCBI Taxonomy" id="1889"/>
    <lineage>
        <taxon>Bacteria</taxon>
        <taxon>Bacillati</taxon>
        <taxon>Actinomycetota</taxon>
        <taxon>Actinomycetes</taxon>
        <taxon>Kitasatosporales</taxon>
        <taxon>Streptomycetaceae</taxon>
        <taxon>Streptomyces</taxon>
    </lineage>
</organism>
<dbReference type="InterPro" id="IPR002645">
    <property type="entry name" value="STAS_dom"/>
</dbReference>
<evidence type="ECO:0000259" key="2">
    <source>
        <dbReference type="PROSITE" id="PS50801"/>
    </source>
</evidence>
<reference evidence="4" key="1">
    <citation type="submission" date="2015-10" db="EMBL/GenBank/DDBJ databases">
        <title>Complete genome sequence of Streptomyces ambofaciens DSM 40697.</title>
        <authorList>
            <person name="Thibessard A."/>
            <person name="Leblond P."/>
        </authorList>
    </citation>
    <scope>NUCLEOTIDE SEQUENCE [LARGE SCALE GENOMIC DNA]</scope>
    <source>
        <strain evidence="4">DSM 40697</strain>
    </source>
</reference>
<dbReference type="InterPro" id="IPR058548">
    <property type="entry name" value="MlaB-like_STAS"/>
</dbReference>
<gene>
    <name evidence="3" type="ORF">SAM40697_1658</name>
</gene>
<feature type="region of interest" description="Disordered" evidence="1">
    <location>
        <begin position="106"/>
        <end position="141"/>
    </location>
</feature>
<sequence length="141" mass="15247">MTTRPQNDFHVTVTPSEADEVLLRLSGDLDYDSADELLAAARDRLALEQVPRVVRLDCARLTTCDSMGLATLLMIERIASDTGAALRLDGRPDFLRRLLEVTGTLDQFAPAPPAESPASADGEGIRQAQQADGRTRSDQGP</sequence>
<dbReference type="Gene3D" id="3.30.750.24">
    <property type="entry name" value="STAS domain"/>
    <property type="match status" value="1"/>
</dbReference>
<feature type="domain" description="STAS" evidence="2">
    <location>
        <begin position="21"/>
        <end position="103"/>
    </location>
</feature>
<evidence type="ECO:0000313" key="4">
    <source>
        <dbReference type="Proteomes" id="UP000076720"/>
    </source>
</evidence>